<dbReference type="Gene3D" id="3.40.50.720">
    <property type="entry name" value="NAD(P)-binding Rossmann-like Domain"/>
    <property type="match status" value="1"/>
</dbReference>
<dbReference type="AlphaFoldDB" id="A0AAV4U453"/>
<comment type="similarity">
    <text evidence="1">Belongs to the short-chain dehydrogenases/reductases (SDR) family.</text>
</comment>
<reference evidence="3 4" key="1">
    <citation type="submission" date="2021-06" db="EMBL/GenBank/DDBJ databases">
        <title>Caerostris darwini draft genome.</title>
        <authorList>
            <person name="Kono N."/>
            <person name="Arakawa K."/>
        </authorList>
    </citation>
    <scope>NUCLEOTIDE SEQUENCE [LARGE SCALE GENOMIC DNA]</scope>
</reference>
<dbReference type="PANTHER" id="PTHR43115">
    <property type="entry name" value="DEHYDROGENASE/REDUCTASE SDR FAMILY MEMBER 11"/>
    <property type="match status" value="1"/>
</dbReference>
<dbReference type="Proteomes" id="UP001054837">
    <property type="component" value="Unassembled WGS sequence"/>
</dbReference>
<sequence>VNILALCICTREAANLMMEKGIDDGQIINMSSIGGHRMEGKTPGLHFYTSTKFMVRGLTEGLRRELKTLKSNIKIGSVSPGIVETEFLSRFLKNDLSRKASSLFNKFHALQARDIVDSVLHILSAPLHVEVHDIIVRPYDQKV</sequence>
<keyword evidence="2" id="KW-0560">Oxidoreductase</keyword>
<evidence type="ECO:0000256" key="2">
    <source>
        <dbReference type="ARBA" id="ARBA00023002"/>
    </source>
</evidence>
<keyword evidence="4" id="KW-1185">Reference proteome</keyword>
<dbReference type="GO" id="GO:0016491">
    <property type="term" value="F:oxidoreductase activity"/>
    <property type="evidence" value="ECO:0007669"/>
    <property type="project" value="UniProtKB-KW"/>
</dbReference>
<dbReference type="EMBL" id="BPLQ01010676">
    <property type="protein sequence ID" value="GIY52531.1"/>
    <property type="molecule type" value="Genomic_DNA"/>
</dbReference>
<proteinExistence type="inferred from homology"/>
<gene>
    <name evidence="3" type="primary">DHRS11</name>
    <name evidence="3" type="ORF">CDAR_515461</name>
</gene>
<protein>
    <recommendedName>
        <fullName evidence="5">Dehydrogenase/reductase SDR family member 11</fullName>
    </recommendedName>
</protein>
<feature type="non-terminal residue" evidence="3">
    <location>
        <position position="1"/>
    </location>
</feature>
<dbReference type="PANTHER" id="PTHR43115:SF4">
    <property type="entry name" value="DEHYDROGENASE_REDUCTASE SDR FAMILY MEMBER 11"/>
    <property type="match status" value="1"/>
</dbReference>
<evidence type="ECO:0000313" key="3">
    <source>
        <dbReference type="EMBL" id="GIY52531.1"/>
    </source>
</evidence>
<comment type="caution">
    <text evidence="3">The sequence shown here is derived from an EMBL/GenBank/DDBJ whole genome shotgun (WGS) entry which is preliminary data.</text>
</comment>
<dbReference type="PRINTS" id="PR00081">
    <property type="entry name" value="GDHRDH"/>
</dbReference>
<evidence type="ECO:0008006" key="5">
    <source>
        <dbReference type="Google" id="ProtNLM"/>
    </source>
</evidence>
<dbReference type="SUPFAM" id="SSF51735">
    <property type="entry name" value="NAD(P)-binding Rossmann-fold domains"/>
    <property type="match status" value="1"/>
</dbReference>
<evidence type="ECO:0000313" key="4">
    <source>
        <dbReference type="Proteomes" id="UP001054837"/>
    </source>
</evidence>
<dbReference type="Pfam" id="PF00106">
    <property type="entry name" value="adh_short"/>
    <property type="match status" value="1"/>
</dbReference>
<evidence type="ECO:0000256" key="1">
    <source>
        <dbReference type="ARBA" id="ARBA00006484"/>
    </source>
</evidence>
<accession>A0AAV4U453</accession>
<organism evidence="3 4">
    <name type="scientific">Caerostris darwini</name>
    <dbReference type="NCBI Taxonomy" id="1538125"/>
    <lineage>
        <taxon>Eukaryota</taxon>
        <taxon>Metazoa</taxon>
        <taxon>Ecdysozoa</taxon>
        <taxon>Arthropoda</taxon>
        <taxon>Chelicerata</taxon>
        <taxon>Arachnida</taxon>
        <taxon>Araneae</taxon>
        <taxon>Araneomorphae</taxon>
        <taxon>Entelegynae</taxon>
        <taxon>Araneoidea</taxon>
        <taxon>Araneidae</taxon>
        <taxon>Caerostris</taxon>
    </lineage>
</organism>
<dbReference type="InterPro" id="IPR002347">
    <property type="entry name" value="SDR_fam"/>
</dbReference>
<name>A0AAV4U453_9ARAC</name>
<dbReference type="InterPro" id="IPR036291">
    <property type="entry name" value="NAD(P)-bd_dom_sf"/>
</dbReference>